<evidence type="ECO:0000256" key="2">
    <source>
        <dbReference type="SAM" id="SignalP"/>
    </source>
</evidence>
<proteinExistence type="predicted"/>
<dbReference type="GO" id="GO:0004222">
    <property type="term" value="F:metalloendopeptidase activity"/>
    <property type="evidence" value="ECO:0007669"/>
    <property type="project" value="TreeGrafter"/>
</dbReference>
<dbReference type="RefSeq" id="WP_142206783.1">
    <property type="nucleotide sequence ID" value="NZ_NBWZ01000002.1"/>
</dbReference>
<evidence type="ECO:0000256" key="1">
    <source>
        <dbReference type="SAM" id="Coils"/>
    </source>
</evidence>
<feature type="chain" id="PRO_5017539974" description="M23ase beta-sheet core domain-containing protein" evidence="2">
    <location>
        <begin position="36"/>
        <end position="421"/>
    </location>
</feature>
<dbReference type="InterPro" id="IPR011055">
    <property type="entry name" value="Dup_hybrid_motif"/>
</dbReference>
<dbReference type="SUPFAM" id="SSF51261">
    <property type="entry name" value="Duplicated hybrid motif"/>
    <property type="match status" value="1"/>
</dbReference>
<organism evidence="4 5">
    <name type="scientific">Subtercola boreus</name>
    <dbReference type="NCBI Taxonomy" id="120213"/>
    <lineage>
        <taxon>Bacteria</taxon>
        <taxon>Bacillati</taxon>
        <taxon>Actinomycetota</taxon>
        <taxon>Actinomycetes</taxon>
        <taxon>Micrococcales</taxon>
        <taxon>Microbacteriaceae</taxon>
        <taxon>Subtercola</taxon>
    </lineage>
</organism>
<dbReference type="PROSITE" id="PS51318">
    <property type="entry name" value="TAT"/>
    <property type="match status" value="1"/>
</dbReference>
<keyword evidence="5" id="KW-1185">Reference proteome</keyword>
<dbReference type="OrthoDB" id="1099523at2"/>
<protein>
    <recommendedName>
        <fullName evidence="3">M23ase beta-sheet core domain-containing protein</fullName>
    </recommendedName>
</protein>
<dbReference type="Proteomes" id="UP000256486">
    <property type="component" value="Unassembled WGS sequence"/>
</dbReference>
<dbReference type="Gene3D" id="2.70.70.10">
    <property type="entry name" value="Glucose Permease (Domain IIA)"/>
    <property type="match status" value="1"/>
</dbReference>
<evidence type="ECO:0000313" key="4">
    <source>
        <dbReference type="EMBL" id="RFA06460.1"/>
    </source>
</evidence>
<comment type="caution">
    <text evidence="4">The sequence shown here is derived from an EMBL/GenBank/DDBJ whole genome shotgun (WGS) entry which is preliminary data.</text>
</comment>
<evidence type="ECO:0000259" key="3">
    <source>
        <dbReference type="Pfam" id="PF01551"/>
    </source>
</evidence>
<dbReference type="EMBL" id="NBWZ01000002">
    <property type="protein sequence ID" value="RFA06460.1"/>
    <property type="molecule type" value="Genomic_DNA"/>
</dbReference>
<accession>A0A3E0VAT4</accession>
<dbReference type="Pfam" id="PF01551">
    <property type="entry name" value="Peptidase_M23"/>
    <property type="match status" value="1"/>
</dbReference>
<dbReference type="AlphaFoldDB" id="A0A3E0VAT4"/>
<dbReference type="InterPro" id="IPR016047">
    <property type="entry name" value="M23ase_b-sheet_dom"/>
</dbReference>
<dbReference type="InterPro" id="IPR050570">
    <property type="entry name" value="Cell_wall_metabolism_enzyme"/>
</dbReference>
<evidence type="ECO:0000313" key="5">
    <source>
        <dbReference type="Proteomes" id="UP000256486"/>
    </source>
</evidence>
<gene>
    <name evidence="4" type="ORF">B7R54_18970</name>
</gene>
<feature type="signal peptide" evidence="2">
    <location>
        <begin position="1"/>
        <end position="35"/>
    </location>
</feature>
<reference evidence="4 5" key="1">
    <citation type="submission" date="2017-04" db="EMBL/GenBank/DDBJ databases">
        <title>Comparative genome analysis of Subtercola boreus.</title>
        <authorList>
            <person name="Cho Y.-J."/>
            <person name="Cho A."/>
            <person name="Kim O.-S."/>
            <person name="Lee J.-I."/>
        </authorList>
    </citation>
    <scope>NUCLEOTIDE SEQUENCE [LARGE SCALE GENOMIC DNA]</scope>
    <source>
        <strain evidence="4 5">K300</strain>
    </source>
</reference>
<feature type="domain" description="M23ase beta-sheet core" evidence="3">
    <location>
        <begin position="315"/>
        <end position="409"/>
    </location>
</feature>
<dbReference type="PANTHER" id="PTHR21666">
    <property type="entry name" value="PEPTIDASE-RELATED"/>
    <property type="match status" value="1"/>
</dbReference>
<sequence length="421" mass="43588">MTSCTPKSGQHAHRRRTLVAASAALIMATLTGVAAAPVRAAADEYPTWSEVESARANESTKQTQINELSSLISQIDADLAQAQQFAVTLTDNWDLAQDASDLAQKKTRDLGAQAATAEQAATAARNAAGQLVSSMAKTGGSDQLSAQLLLSGSGADNFLYRLSATSRLSQNIGELYERAESAGNAARALTDQARVAETERARLADEARAAKDAAIVASRQVEYQLELQQRNSETLKAQLAVLVENRQATEADYTRGEQIREAAAAAAAAAAESDGSGVQVDQGQLSGQGWTRPVGGRISDGFGPRVAPTAGASSYHRGADLGAGCGTPVYAASAGTVNFAGWFGGLGNWVQLSHGGGVQTSYAHNSQLVVSEGQSVVAGQLISLAGTTGVSTGCHLHYEVTLDGTRTDPVAFMRARGAPLG</sequence>
<dbReference type="CDD" id="cd12797">
    <property type="entry name" value="M23_peptidase"/>
    <property type="match status" value="1"/>
</dbReference>
<name>A0A3E0VAT4_9MICO</name>
<dbReference type="PANTHER" id="PTHR21666:SF270">
    <property type="entry name" value="MUREIN HYDROLASE ACTIVATOR ENVC"/>
    <property type="match status" value="1"/>
</dbReference>
<keyword evidence="2" id="KW-0732">Signal</keyword>
<dbReference type="InterPro" id="IPR006311">
    <property type="entry name" value="TAT_signal"/>
</dbReference>
<keyword evidence="1" id="KW-0175">Coiled coil</keyword>
<feature type="coiled-coil region" evidence="1">
    <location>
        <begin position="186"/>
        <end position="245"/>
    </location>
</feature>